<evidence type="ECO:0000313" key="3">
    <source>
        <dbReference type="Proteomes" id="UP001501358"/>
    </source>
</evidence>
<protein>
    <submittedName>
        <fullName evidence="2">Uncharacterized protein</fullName>
    </submittedName>
</protein>
<accession>A0ABP5ZXZ1</accession>
<dbReference type="EMBL" id="BAAATA010000032">
    <property type="protein sequence ID" value="GAA2502936.1"/>
    <property type="molecule type" value="Genomic_DNA"/>
</dbReference>
<organism evidence="2 3">
    <name type="scientific">Streptomyces thermolineatus</name>
    <dbReference type="NCBI Taxonomy" id="44033"/>
    <lineage>
        <taxon>Bacteria</taxon>
        <taxon>Bacillati</taxon>
        <taxon>Actinomycetota</taxon>
        <taxon>Actinomycetes</taxon>
        <taxon>Kitasatosporales</taxon>
        <taxon>Streptomycetaceae</taxon>
        <taxon>Streptomyces</taxon>
    </lineage>
</organism>
<proteinExistence type="predicted"/>
<sequence>MGLDLGLVLTGGFDVLGHGDLLCVMRDFGRPPDDDPVSGALSAGGRPAVPADMQNVRERGFERAPEPVWERYFTSSRRGSHPRAGAPAVRRGSVCEQGAGSGPFSRRSVLRAAP</sequence>
<gene>
    <name evidence="2" type="ORF">GCM10010406_44390</name>
</gene>
<name>A0ABP5ZXZ1_9ACTN</name>
<dbReference type="Proteomes" id="UP001501358">
    <property type="component" value="Unassembled WGS sequence"/>
</dbReference>
<evidence type="ECO:0000256" key="1">
    <source>
        <dbReference type="SAM" id="MobiDB-lite"/>
    </source>
</evidence>
<comment type="caution">
    <text evidence="2">The sequence shown here is derived from an EMBL/GenBank/DDBJ whole genome shotgun (WGS) entry which is preliminary data.</text>
</comment>
<feature type="region of interest" description="Disordered" evidence="1">
    <location>
        <begin position="74"/>
        <end position="114"/>
    </location>
</feature>
<keyword evidence="3" id="KW-1185">Reference proteome</keyword>
<reference evidence="3" key="1">
    <citation type="journal article" date="2019" name="Int. J. Syst. Evol. Microbiol.">
        <title>The Global Catalogue of Microorganisms (GCM) 10K type strain sequencing project: providing services to taxonomists for standard genome sequencing and annotation.</title>
        <authorList>
            <consortium name="The Broad Institute Genomics Platform"/>
            <consortium name="The Broad Institute Genome Sequencing Center for Infectious Disease"/>
            <person name="Wu L."/>
            <person name="Ma J."/>
        </authorList>
    </citation>
    <scope>NUCLEOTIDE SEQUENCE [LARGE SCALE GENOMIC DNA]</scope>
    <source>
        <strain evidence="3">JCM 6307</strain>
    </source>
</reference>
<evidence type="ECO:0000313" key="2">
    <source>
        <dbReference type="EMBL" id="GAA2502936.1"/>
    </source>
</evidence>